<dbReference type="Gene3D" id="3.40.50.720">
    <property type="entry name" value="NAD(P)-binding Rossmann-like Domain"/>
    <property type="match status" value="1"/>
</dbReference>
<reference evidence="2 3" key="1">
    <citation type="submission" date="2020-01" db="EMBL/GenBank/DDBJ databases">
        <title>Genomic analysis of Aminipila sp. CBA3637.</title>
        <authorList>
            <person name="Kim Y.B."/>
            <person name="Roh S.W."/>
        </authorList>
    </citation>
    <scope>NUCLEOTIDE SEQUENCE [LARGE SCALE GENOMIC DNA]</scope>
    <source>
        <strain evidence="2 3">CBA3637</strain>
    </source>
</reference>
<dbReference type="Proteomes" id="UP000463883">
    <property type="component" value="Chromosome"/>
</dbReference>
<dbReference type="SUPFAM" id="SSF51735">
    <property type="entry name" value="NAD(P)-binding Rossmann-fold domains"/>
    <property type="match status" value="1"/>
</dbReference>
<dbReference type="RefSeq" id="WP_162361724.1">
    <property type="nucleotide sequence ID" value="NZ_CP047591.1"/>
</dbReference>
<dbReference type="InterPro" id="IPR036291">
    <property type="entry name" value="NAD(P)-bd_dom_sf"/>
</dbReference>
<dbReference type="EMBL" id="CP047591">
    <property type="protein sequence ID" value="QHI71954.1"/>
    <property type="molecule type" value="Genomic_DNA"/>
</dbReference>
<organism evidence="2 3">
    <name type="scientific">Aminipila terrae</name>
    <dbReference type="NCBI Taxonomy" id="2697030"/>
    <lineage>
        <taxon>Bacteria</taxon>
        <taxon>Bacillati</taxon>
        <taxon>Bacillota</taxon>
        <taxon>Clostridia</taxon>
        <taxon>Peptostreptococcales</taxon>
        <taxon>Anaerovoracaceae</taxon>
        <taxon>Aminipila</taxon>
    </lineage>
</organism>
<dbReference type="AlphaFoldDB" id="A0A6P1MH89"/>
<evidence type="ECO:0000313" key="3">
    <source>
        <dbReference type="Proteomes" id="UP000463883"/>
    </source>
</evidence>
<feature type="domain" description="NAD-dependent epimerase/dehydratase" evidence="1">
    <location>
        <begin position="4"/>
        <end position="114"/>
    </location>
</feature>
<evidence type="ECO:0000313" key="2">
    <source>
        <dbReference type="EMBL" id="QHI71954.1"/>
    </source>
</evidence>
<name>A0A6P1MH89_9FIRM</name>
<protein>
    <submittedName>
        <fullName evidence="2">NAD-dependent epimerase/dehydratase family protein</fullName>
    </submittedName>
</protein>
<accession>A0A6P1MH89</accession>
<dbReference type="KEGG" id="amic:Ami3637_05710"/>
<sequence>MKKVLITGANGFVGEAVLKALIKENHVEIHALSRKVGEGKTKVFFHECDLMDYSHINNLIDNIKPDYLIHLAWNVEHSTYLDSSENLSWVGASLNLLKCFAENGGKRVFMCGTCFEQIDPFLCMR</sequence>
<keyword evidence="3" id="KW-1185">Reference proteome</keyword>
<dbReference type="Pfam" id="PF01370">
    <property type="entry name" value="Epimerase"/>
    <property type="match status" value="1"/>
</dbReference>
<evidence type="ECO:0000259" key="1">
    <source>
        <dbReference type="Pfam" id="PF01370"/>
    </source>
</evidence>
<gene>
    <name evidence="2" type="ORF">Ami3637_05710</name>
</gene>
<proteinExistence type="predicted"/>
<dbReference type="InterPro" id="IPR001509">
    <property type="entry name" value="Epimerase_deHydtase"/>
</dbReference>